<dbReference type="AlphaFoldDB" id="A0A7W7CM51"/>
<dbReference type="InterPro" id="IPR038332">
    <property type="entry name" value="PPE_sf"/>
</dbReference>
<feature type="domain" description="PPE" evidence="3">
    <location>
        <begin position="4"/>
        <end position="162"/>
    </location>
</feature>
<evidence type="ECO:0000256" key="2">
    <source>
        <dbReference type="SAM" id="MobiDB-lite"/>
    </source>
</evidence>
<dbReference type="InterPro" id="IPR000030">
    <property type="entry name" value="PPE_dom"/>
</dbReference>
<proteinExistence type="inferred from homology"/>
<sequence length="402" mass="41811">MTNWDAYSHEQIHKMINEGRGHYALSSRDLLWEKQAERLSRIGDNVKKAFEVASGVMQGKSFDQMQERVSPAHQWATQASTMAGTMRSTSQTSTNTFVDTQKKIEPPKEVTSSDNVISRGWASLTGGMTDKQREQQDKDNAERKARETMRGYETTVLSSTSNLPTFIAPDPIDVGVGTGGGGTTEIGGTTGTPTRRGSTGNNDRNRDRGGVGDRDGDGIPDDRDPVDDRNPERNPGRDKDGDGIPDDRDPIDNRFPIELPNDQVDPNRVTPTPVLNQPLPNNPVPVGPGGGPGPFGGGGVPMGGMPGGFGGANAAGMRPGFGPGGMGGVGAGGLGGPGGAGGFGPGGRGGAGGMGGPMGGGARANGEEDKEHQRPDYLIETDDIFGDGMLVAPPVIGENPGL</sequence>
<dbReference type="SUPFAM" id="SSF140459">
    <property type="entry name" value="PE/PPE dimer-like"/>
    <property type="match status" value="1"/>
</dbReference>
<feature type="compositionally biased region" description="Basic and acidic residues" evidence="2">
    <location>
        <begin position="130"/>
        <end position="150"/>
    </location>
</feature>
<dbReference type="Proteomes" id="UP000533598">
    <property type="component" value="Unassembled WGS sequence"/>
</dbReference>
<feature type="compositionally biased region" description="Polar residues" evidence="2">
    <location>
        <begin position="155"/>
        <end position="164"/>
    </location>
</feature>
<evidence type="ECO:0000259" key="3">
    <source>
        <dbReference type="Pfam" id="PF00823"/>
    </source>
</evidence>
<organism evidence="4 5">
    <name type="scientific">Crossiella cryophila</name>
    <dbReference type="NCBI Taxonomy" id="43355"/>
    <lineage>
        <taxon>Bacteria</taxon>
        <taxon>Bacillati</taxon>
        <taxon>Actinomycetota</taxon>
        <taxon>Actinomycetes</taxon>
        <taxon>Pseudonocardiales</taxon>
        <taxon>Pseudonocardiaceae</taxon>
        <taxon>Crossiella</taxon>
    </lineage>
</organism>
<dbReference type="RefSeq" id="WP_185009588.1">
    <property type="nucleotide sequence ID" value="NZ_BAAAUI010000007.1"/>
</dbReference>
<feature type="compositionally biased region" description="Polar residues" evidence="2">
    <location>
        <begin position="269"/>
        <end position="279"/>
    </location>
</feature>
<reference evidence="4 5" key="1">
    <citation type="submission" date="2020-08" db="EMBL/GenBank/DDBJ databases">
        <title>Sequencing the genomes of 1000 actinobacteria strains.</title>
        <authorList>
            <person name="Klenk H.-P."/>
        </authorList>
    </citation>
    <scope>NUCLEOTIDE SEQUENCE [LARGE SCALE GENOMIC DNA]</scope>
    <source>
        <strain evidence="4 5">DSM 44230</strain>
    </source>
</reference>
<name>A0A7W7CM51_9PSEU</name>
<feature type="region of interest" description="Disordered" evidence="2">
    <location>
        <begin position="119"/>
        <end position="282"/>
    </location>
</feature>
<feature type="compositionally biased region" description="Low complexity" evidence="2">
    <location>
        <begin position="191"/>
        <end position="202"/>
    </location>
</feature>
<comment type="caution">
    <text evidence="4">The sequence shown here is derived from an EMBL/GenBank/DDBJ whole genome shotgun (WGS) entry which is preliminary data.</text>
</comment>
<dbReference type="Pfam" id="PF00823">
    <property type="entry name" value="PPE"/>
    <property type="match status" value="1"/>
</dbReference>
<feature type="compositionally biased region" description="Basic and acidic residues" evidence="2">
    <location>
        <begin position="203"/>
        <end position="252"/>
    </location>
</feature>
<comment type="similarity">
    <text evidence="1">Belongs to the mycobacterial PPE family.</text>
</comment>
<feature type="region of interest" description="Disordered" evidence="2">
    <location>
        <begin position="350"/>
        <end position="372"/>
    </location>
</feature>
<evidence type="ECO:0000256" key="1">
    <source>
        <dbReference type="ARBA" id="ARBA00010652"/>
    </source>
</evidence>
<accession>A0A7W7CM51</accession>
<dbReference type="EMBL" id="JACHMH010000001">
    <property type="protein sequence ID" value="MBB4682351.1"/>
    <property type="molecule type" value="Genomic_DNA"/>
</dbReference>
<protein>
    <recommendedName>
        <fullName evidence="3">PPE domain-containing protein</fullName>
    </recommendedName>
</protein>
<feature type="compositionally biased region" description="Gly residues" evidence="2">
    <location>
        <begin position="176"/>
        <end position="190"/>
    </location>
</feature>
<evidence type="ECO:0000313" key="5">
    <source>
        <dbReference type="Proteomes" id="UP000533598"/>
    </source>
</evidence>
<keyword evidence="5" id="KW-1185">Reference proteome</keyword>
<evidence type="ECO:0000313" key="4">
    <source>
        <dbReference type="EMBL" id="MBB4682351.1"/>
    </source>
</evidence>
<gene>
    <name evidence="4" type="ORF">HNR67_008469</name>
</gene>
<feature type="compositionally biased region" description="Gly residues" evidence="2">
    <location>
        <begin position="350"/>
        <end position="363"/>
    </location>
</feature>
<dbReference type="Gene3D" id="1.20.1260.20">
    <property type="entry name" value="PPE superfamily"/>
    <property type="match status" value="1"/>
</dbReference>